<dbReference type="RefSeq" id="WP_342694360.1">
    <property type="nucleotide sequence ID" value="NZ_JBCGDO010000001.1"/>
</dbReference>
<keyword evidence="3" id="KW-1185">Reference proteome</keyword>
<dbReference type="Proteomes" id="UP001460072">
    <property type="component" value="Unassembled WGS sequence"/>
</dbReference>
<evidence type="ECO:0000256" key="1">
    <source>
        <dbReference type="SAM" id="Coils"/>
    </source>
</evidence>
<feature type="coiled-coil region" evidence="1">
    <location>
        <begin position="78"/>
        <end position="105"/>
    </location>
</feature>
<accession>A0ABU9N0H7</accession>
<sequence length="109" mass="12793">MNTLPHMGELVKKRILEKKLSFAEVCRRINVKQPVMNGYFFSPTLQTSIIWKISIAIEHNLFADLIEKLPSNVQNANHTAFQQTIQRQEEEIKDLKKEIVIYKEILKNK</sequence>
<comment type="caution">
    <text evidence="2">The sequence shown here is derived from an EMBL/GenBank/DDBJ whole genome shotgun (WGS) entry which is preliminary data.</text>
</comment>
<name>A0ABU9N0H7_9FLAO</name>
<evidence type="ECO:0008006" key="4">
    <source>
        <dbReference type="Google" id="ProtNLM"/>
    </source>
</evidence>
<dbReference type="EMBL" id="JBCGDO010000001">
    <property type="protein sequence ID" value="MEM0541120.1"/>
    <property type="molecule type" value="Genomic_DNA"/>
</dbReference>
<gene>
    <name evidence="2" type="ORF">WFZ85_00675</name>
</gene>
<keyword evidence="1" id="KW-0175">Coiled coil</keyword>
<evidence type="ECO:0000313" key="3">
    <source>
        <dbReference type="Proteomes" id="UP001460072"/>
    </source>
</evidence>
<reference evidence="2 3" key="1">
    <citation type="submission" date="2024-03" db="EMBL/GenBank/DDBJ databases">
        <title>Two novel species of the genus Flavobacterium exhibiting potentially degradation of complex polysaccharides.</title>
        <authorList>
            <person name="Lian X."/>
        </authorList>
    </citation>
    <scope>NUCLEOTIDE SEQUENCE [LARGE SCALE GENOMIC DNA]</scope>
    <source>
        <strain evidence="3">j3</strain>
    </source>
</reference>
<protein>
    <recommendedName>
        <fullName evidence="4">HTH cro/C1-type domain-containing protein</fullName>
    </recommendedName>
</protein>
<evidence type="ECO:0000313" key="2">
    <source>
        <dbReference type="EMBL" id="MEM0541120.1"/>
    </source>
</evidence>
<proteinExistence type="predicted"/>
<organism evidence="2 3">
    <name type="scientific">Flavobacterium aureirubrum</name>
    <dbReference type="NCBI Taxonomy" id="3133147"/>
    <lineage>
        <taxon>Bacteria</taxon>
        <taxon>Pseudomonadati</taxon>
        <taxon>Bacteroidota</taxon>
        <taxon>Flavobacteriia</taxon>
        <taxon>Flavobacteriales</taxon>
        <taxon>Flavobacteriaceae</taxon>
        <taxon>Flavobacterium</taxon>
    </lineage>
</organism>